<organism evidence="1 2">
    <name type="scientific">Phaeocystidibacter luteus</name>
    <dbReference type="NCBI Taxonomy" id="911197"/>
    <lineage>
        <taxon>Bacteria</taxon>
        <taxon>Pseudomonadati</taxon>
        <taxon>Bacteroidota</taxon>
        <taxon>Flavobacteriia</taxon>
        <taxon>Flavobacteriales</taxon>
        <taxon>Phaeocystidibacteraceae</taxon>
        <taxon>Phaeocystidibacter</taxon>
    </lineage>
</organism>
<dbReference type="RefSeq" id="WP_151666150.1">
    <property type="nucleotide sequence ID" value="NZ_WBVO01000001.1"/>
</dbReference>
<protein>
    <submittedName>
        <fullName evidence="1">Uncharacterized protein</fullName>
    </submittedName>
</protein>
<sequence length="120" mass="13176">MFGKGKDMLASMMSRKMLKAGLPMVQKGINGLFAMAEEFPLEEGEAQVGALAMKFKGSLKILVVTIAEDGMSFMRVLKVIDLSEILATGNLDDFDFSKIGIKESDVEDMMQKATDDDDEE</sequence>
<comment type="caution">
    <text evidence="1">The sequence shown here is derived from an EMBL/GenBank/DDBJ whole genome shotgun (WGS) entry which is preliminary data.</text>
</comment>
<accession>A0A6N6RLY7</accession>
<name>A0A6N6RLY7_9FLAO</name>
<dbReference type="AlphaFoldDB" id="A0A6N6RLY7"/>
<dbReference type="EMBL" id="WBVO01000001">
    <property type="protein sequence ID" value="KAB2814572.1"/>
    <property type="molecule type" value="Genomic_DNA"/>
</dbReference>
<evidence type="ECO:0000313" key="2">
    <source>
        <dbReference type="Proteomes" id="UP000468650"/>
    </source>
</evidence>
<dbReference type="Proteomes" id="UP000468650">
    <property type="component" value="Unassembled WGS sequence"/>
</dbReference>
<proteinExistence type="predicted"/>
<gene>
    <name evidence="1" type="ORF">F8C67_02195</name>
</gene>
<keyword evidence="2" id="KW-1185">Reference proteome</keyword>
<reference evidence="1 2" key="1">
    <citation type="submission" date="2019-09" db="EMBL/GenBank/DDBJ databases">
        <title>Genomes of family Cryomorphaceae.</title>
        <authorList>
            <person name="Bowman J.P."/>
        </authorList>
    </citation>
    <scope>NUCLEOTIDE SEQUENCE [LARGE SCALE GENOMIC DNA]</scope>
    <source>
        <strain evidence="1 2">LMG 25704</strain>
    </source>
</reference>
<evidence type="ECO:0000313" key="1">
    <source>
        <dbReference type="EMBL" id="KAB2814572.1"/>
    </source>
</evidence>